<evidence type="ECO:0000313" key="2">
    <source>
        <dbReference type="Proteomes" id="UP000242792"/>
    </source>
</evidence>
<reference evidence="1 2" key="1">
    <citation type="submission" date="2017-03" db="EMBL/GenBank/DDBJ databases">
        <title>Rapid Whole Genome Sequencing of Comamonas kerstersii Causing Continuous ambulatory Peritoneal Dialysis-Associated Peritonitis.</title>
        <authorList>
            <person name="Zheng B."/>
        </authorList>
    </citation>
    <scope>NUCLEOTIDE SEQUENCE [LARGE SCALE GENOMIC DNA]</scope>
    <source>
        <strain evidence="1 2">8943</strain>
    </source>
</reference>
<name>A0A1V0BGU6_9BURK</name>
<dbReference type="RefSeq" id="WP_054065292.1">
    <property type="nucleotide sequence ID" value="NZ_CAUCIF010000010.1"/>
</dbReference>
<dbReference type="AlphaFoldDB" id="A0A1V0BGU6"/>
<dbReference type="Proteomes" id="UP000242792">
    <property type="component" value="Chromosome"/>
</dbReference>
<evidence type="ECO:0008006" key="3">
    <source>
        <dbReference type="Google" id="ProtNLM"/>
    </source>
</evidence>
<gene>
    <name evidence="1" type="ORF">B5M06_13625</name>
</gene>
<dbReference type="KEGG" id="cke:B5M06_13625"/>
<dbReference type="OrthoDB" id="10007238at2"/>
<sequence>MTFLSRMHQLRTPWMAWWLALALVVAPALGRMHEVLHAPVLPHTQAQPGDEAGHALFADHSALECLAFDQLNLGCDQPLPLALHPHGQPHAVPVWCPAAGAWPVARAGFDARAPPHMPV</sequence>
<proteinExistence type="predicted"/>
<dbReference type="EMBL" id="CP020121">
    <property type="protein sequence ID" value="AQZ99138.1"/>
    <property type="molecule type" value="Genomic_DNA"/>
</dbReference>
<organism evidence="1 2">
    <name type="scientific">Comamonas kerstersii</name>
    <dbReference type="NCBI Taxonomy" id="225992"/>
    <lineage>
        <taxon>Bacteria</taxon>
        <taxon>Pseudomonadati</taxon>
        <taxon>Pseudomonadota</taxon>
        <taxon>Betaproteobacteria</taxon>
        <taxon>Burkholderiales</taxon>
        <taxon>Comamonadaceae</taxon>
        <taxon>Comamonas</taxon>
    </lineage>
</organism>
<evidence type="ECO:0000313" key="1">
    <source>
        <dbReference type="EMBL" id="AQZ99138.1"/>
    </source>
</evidence>
<accession>A0A1V0BGU6</accession>
<protein>
    <recommendedName>
        <fullName evidence="3">DUF2946 domain-containing protein</fullName>
    </recommendedName>
</protein>